<keyword evidence="13 15" id="KW-0472">Membrane</keyword>
<keyword evidence="7" id="KW-0677">Repeat</keyword>
<dbReference type="GO" id="GO:0005743">
    <property type="term" value="C:mitochondrial inner membrane"/>
    <property type="evidence" value="ECO:0007669"/>
    <property type="project" value="UniProtKB-SubCell"/>
</dbReference>
<dbReference type="GO" id="GO:0140021">
    <property type="term" value="P:mitochondrial ADP transmembrane transport"/>
    <property type="evidence" value="ECO:0007669"/>
    <property type="project" value="InterPro"/>
</dbReference>
<feature type="transmembrane region" description="Helical" evidence="17">
    <location>
        <begin position="169"/>
        <end position="189"/>
    </location>
</feature>
<evidence type="ECO:0000256" key="17">
    <source>
        <dbReference type="RuleBase" id="RU368008"/>
    </source>
</evidence>
<comment type="catalytic activity">
    <reaction evidence="14">
        <text>ADP(in) + ATP(out) = ADP(out) + ATP(in)</text>
        <dbReference type="Rhea" id="RHEA:34999"/>
        <dbReference type="ChEBI" id="CHEBI:30616"/>
        <dbReference type="ChEBI" id="CHEBI:456216"/>
    </reaction>
</comment>
<keyword evidence="10 17" id="KW-1133">Transmembrane helix</keyword>
<gene>
    <name evidence="18" type="ORF">PFISCL1PPCAC_24127</name>
</gene>
<dbReference type="SUPFAM" id="SSF103506">
    <property type="entry name" value="Mitochondrial carrier"/>
    <property type="match status" value="1"/>
</dbReference>
<name>A0AAV5WQG2_9BILA</name>
<comment type="caution">
    <text evidence="18">The sequence shown here is derived from an EMBL/GenBank/DDBJ whole genome shotgun (WGS) entry which is preliminary data.</text>
</comment>
<keyword evidence="19" id="KW-1185">Reference proteome</keyword>
<comment type="subcellular location">
    <subcellularLocation>
        <location evidence="17">Membrane</location>
        <topology evidence="17">Multi-pass membrane protein</topology>
    </subcellularLocation>
    <subcellularLocation>
        <location evidence="1">Mitochondrion inner membrane</location>
        <topology evidence="1">Multi-pass membrane protein</topology>
    </subcellularLocation>
</comment>
<evidence type="ECO:0000256" key="11">
    <source>
        <dbReference type="ARBA" id="ARBA00022990"/>
    </source>
</evidence>
<evidence type="ECO:0000256" key="14">
    <source>
        <dbReference type="ARBA" id="ARBA00024537"/>
    </source>
</evidence>
<comment type="function">
    <text evidence="17">Catalyzes the exchange of ADP and ATP across the membrane.</text>
</comment>
<organism evidence="18 19">
    <name type="scientific">Pristionchus fissidentatus</name>
    <dbReference type="NCBI Taxonomy" id="1538716"/>
    <lineage>
        <taxon>Eukaryota</taxon>
        <taxon>Metazoa</taxon>
        <taxon>Ecdysozoa</taxon>
        <taxon>Nematoda</taxon>
        <taxon>Chromadorea</taxon>
        <taxon>Rhabditida</taxon>
        <taxon>Rhabditina</taxon>
        <taxon>Diplogasteromorpha</taxon>
        <taxon>Diplogasteroidea</taxon>
        <taxon>Neodiplogasteridae</taxon>
        <taxon>Pristionchus</taxon>
    </lineage>
</organism>
<evidence type="ECO:0000256" key="3">
    <source>
        <dbReference type="ARBA" id="ARBA00022448"/>
    </source>
</evidence>
<feature type="repeat" description="Solcar" evidence="15">
    <location>
        <begin position="64"/>
        <end position="156"/>
    </location>
</feature>
<dbReference type="Pfam" id="PF00153">
    <property type="entry name" value="Mito_carr"/>
    <property type="match status" value="3"/>
</dbReference>
<comment type="subunit">
    <text evidence="17">Monomer.</text>
</comment>
<evidence type="ECO:0000256" key="12">
    <source>
        <dbReference type="ARBA" id="ARBA00023128"/>
    </source>
</evidence>
<sequence length="355" mass="39378">PPVRYQLSRMFYPSSHMAMALCNDFAPQLQNRPWSMGPADAAPKDLVAPSTSRGYAPFALEDALKFSKDFAAGAVAATIAKTVIAPVERVKLILQLQNSQSTIEVEHRYRGMIDCFVRIPKEQGFFSFWRGNLTNIMRSCAQESLGLAFKELFKKYSLNGIDETQKGKFLVGNLVAGGGAGVATFLIIYPLDFTRTRLAVDMGRSKESREFTGLMDCIRKIVKADGVKGLYIGLAPSLQYILLYRGAYYGLFDFAKPFASKDGKDLGFGRAFAVGQVSTLVAAMISYPLDTVRRRLMMQAGKKELLYTGSIDCARQIYTREGYRAFFHGAFVNAVRGTGAALVLALYNEMSKYMY</sequence>
<keyword evidence="12" id="KW-0496">Mitochondrion</keyword>
<dbReference type="PRINTS" id="PR00926">
    <property type="entry name" value="MITOCARRIER"/>
</dbReference>
<keyword evidence="5" id="KW-0597">Phosphoprotein</keyword>
<keyword evidence="8" id="KW-0999">Mitochondrion inner membrane</keyword>
<feature type="transmembrane region" description="Helical" evidence="17">
    <location>
        <begin position="325"/>
        <end position="347"/>
    </location>
</feature>
<keyword evidence="6 15" id="KW-0812">Transmembrane</keyword>
<evidence type="ECO:0000256" key="8">
    <source>
        <dbReference type="ARBA" id="ARBA00022792"/>
    </source>
</evidence>
<reference evidence="18" key="1">
    <citation type="submission" date="2023-10" db="EMBL/GenBank/DDBJ databases">
        <title>Genome assembly of Pristionchus species.</title>
        <authorList>
            <person name="Yoshida K."/>
            <person name="Sommer R.J."/>
        </authorList>
    </citation>
    <scope>NUCLEOTIDE SEQUENCE</scope>
    <source>
        <strain evidence="18">RS5133</strain>
    </source>
</reference>
<evidence type="ECO:0000313" key="19">
    <source>
        <dbReference type="Proteomes" id="UP001432322"/>
    </source>
</evidence>
<evidence type="ECO:0000256" key="2">
    <source>
        <dbReference type="ARBA" id="ARBA00006375"/>
    </source>
</evidence>
<dbReference type="GO" id="GO:1990544">
    <property type="term" value="P:mitochondrial ATP transmembrane transport"/>
    <property type="evidence" value="ECO:0007669"/>
    <property type="project" value="InterPro"/>
</dbReference>
<feature type="transmembrane region" description="Helical" evidence="17">
    <location>
        <begin position="268"/>
        <end position="289"/>
    </location>
</feature>
<evidence type="ECO:0000256" key="15">
    <source>
        <dbReference type="PROSITE-ProRule" id="PRU00282"/>
    </source>
</evidence>
<feature type="transmembrane region" description="Helical" evidence="17">
    <location>
        <begin position="229"/>
        <end position="248"/>
    </location>
</feature>
<feature type="repeat" description="Solcar" evidence="15">
    <location>
        <begin position="168"/>
        <end position="258"/>
    </location>
</feature>
<dbReference type="GO" id="GO:0005471">
    <property type="term" value="F:ATP:ADP antiporter activity"/>
    <property type="evidence" value="ECO:0007669"/>
    <property type="project" value="UniProtKB-UniRule"/>
</dbReference>
<dbReference type="InterPro" id="IPR023395">
    <property type="entry name" value="MCP_dom_sf"/>
</dbReference>
<dbReference type="Proteomes" id="UP001432322">
    <property type="component" value="Unassembled WGS sequence"/>
</dbReference>
<feature type="non-terminal residue" evidence="18">
    <location>
        <position position="1"/>
    </location>
</feature>
<keyword evidence="11" id="KW-0007">Acetylation</keyword>
<evidence type="ECO:0000256" key="16">
    <source>
        <dbReference type="RuleBase" id="RU000488"/>
    </source>
</evidence>
<comment type="similarity">
    <text evidence="2 16">Belongs to the mitochondrial carrier (TC 2.A.29) family.</text>
</comment>
<evidence type="ECO:0000256" key="13">
    <source>
        <dbReference type="ARBA" id="ARBA00023136"/>
    </source>
</evidence>
<evidence type="ECO:0000313" key="18">
    <source>
        <dbReference type="EMBL" id="GMT32830.1"/>
    </source>
</evidence>
<dbReference type="PANTHER" id="PTHR45635:SF32">
    <property type="entry name" value="ADP_ATP TRANSLOCASE 1"/>
    <property type="match status" value="1"/>
</dbReference>
<dbReference type="PRINTS" id="PR00927">
    <property type="entry name" value="ADPTRNSLCASE"/>
</dbReference>
<dbReference type="InterPro" id="IPR002067">
    <property type="entry name" value="MCP"/>
</dbReference>
<dbReference type="Gene3D" id="1.50.40.10">
    <property type="entry name" value="Mitochondrial carrier domain"/>
    <property type="match status" value="1"/>
</dbReference>
<evidence type="ECO:0000256" key="4">
    <source>
        <dbReference type="ARBA" id="ARBA00022481"/>
    </source>
</evidence>
<dbReference type="GO" id="GO:1901029">
    <property type="term" value="P:negative regulation of mitochondrial outer membrane permeabilization involved in apoptotic signaling pathway"/>
    <property type="evidence" value="ECO:0007669"/>
    <property type="project" value="TreeGrafter"/>
</dbReference>
<evidence type="ECO:0000256" key="1">
    <source>
        <dbReference type="ARBA" id="ARBA00004448"/>
    </source>
</evidence>
<dbReference type="PANTHER" id="PTHR45635">
    <property type="entry name" value="ADP,ATP CARRIER PROTEIN 1-RELATED-RELATED"/>
    <property type="match status" value="1"/>
</dbReference>
<comment type="caution">
    <text evidence="17">Lacks conserved residue(s) required for the propagation of feature annotation.</text>
</comment>
<keyword evidence="4" id="KW-0488">Methylation</keyword>
<feature type="repeat" description="Solcar" evidence="15">
    <location>
        <begin position="266"/>
        <end position="353"/>
    </location>
</feature>
<dbReference type="InterPro" id="IPR002113">
    <property type="entry name" value="ADT_euk_type"/>
</dbReference>
<accession>A0AAV5WQG2</accession>
<evidence type="ECO:0000256" key="6">
    <source>
        <dbReference type="ARBA" id="ARBA00022692"/>
    </source>
</evidence>
<keyword evidence="3 16" id="KW-0813">Transport</keyword>
<evidence type="ECO:0000256" key="7">
    <source>
        <dbReference type="ARBA" id="ARBA00022737"/>
    </source>
</evidence>
<protein>
    <recommendedName>
        <fullName evidence="17">ADP/ATP translocase</fullName>
    </recommendedName>
    <alternativeName>
        <fullName evidence="17">ADP,ATP carrier protein</fullName>
    </alternativeName>
</protein>
<dbReference type="PROSITE" id="PS50920">
    <property type="entry name" value="SOLCAR"/>
    <property type="match status" value="3"/>
</dbReference>
<dbReference type="EMBL" id="BTSY01000006">
    <property type="protein sequence ID" value="GMT32830.1"/>
    <property type="molecule type" value="Genomic_DNA"/>
</dbReference>
<dbReference type="InterPro" id="IPR018108">
    <property type="entry name" value="MCP_transmembrane"/>
</dbReference>
<keyword evidence="9" id="KW-0702">S-nitrosylation</keyword>
<evidence type="ECO:0000256" key="10">
    <source>
        <dbReference type="ARBA" id="ARBA00022989"/>
    </source>
</evidence>
<dbReference type="AlphaFoldDB" id="A0AAV5WQG2"/>
<proteinExistence type="inferred from homology"/>
<evidence type="ECO:0000256" key="9">
    <source>
        <dbReference type="ARBA" id="ARBA00022799"/>
    </source>
</evidence>
<evidence type="ECO:0000256" key="5">
    <source>
        <dbReference type="ARBA" id="ARBA00022553"/>
    </source>
</evidence>